<accession>A0A5C5X3C1</accession>
<reference evidence="1 2" key="1">
    <citation type="submission" date="2019-02" db="EMBL/GenBank/DDBJ databases">
        <title>Deep-cultivation of Planctomycetes and their phenomic and genomic characterization uncovers novel biology.</title>
        <authorList>
            <person name="Wiegand S."/>
            <person name="Jogler M."/>
            <person name="Boedeker C."/>
            <person name="Pinto D."/>
            <person name="Vollmers J."/>
            <person name="Rivas-Marin E."/>
            <person name="Kohn T."/>
            <person name="Peeters S.H."/>
            <person name="Heuer A."/>
            <person name="Rast P."/>
            <person name="Oberbeckmann S."/>
            <person name="Bunk B."/>
            <person name="Jeske O."/>
            <person name="Meyerdierks A."/>
            <person name="Storesund J.E."/>
            <person name="Kallscheuer N."/>
            <person name="Luecker S."/>
            <person name="Lage O.M."/>
            <person name="Pohl T."/>
            <person name="Merkel B.J."/>
            <person name="Hornburger P."/>
            <person name="Mueller R.-W."/>
            <person name="Bruemmer F."/>
            <person name="Labrenz M."/>
            <person name="Spormann A.M."/>
            <person name="Op Den Camp H."/>
            <person name="Overmann J."/>
            <person name="Amann R."/>
            <person name="Jetten M.S.M."/>
            <person name="Mascher T."/>
            <person name="Medema M.H."/>
            <person name="Devos D.P."/>
            <person name="Kaster A.-K."/>
            <person name="Ovreas L."/>
            <person name="Rohde M."/>
            <person name="Galperin M.Y."/>
            <person name="Jogler C."/>
        </authorList>
    </citation>
    <scope>NUCLEOTIDE SEQUENCE [LARGE SCALE GENOMIC DNA]</scope>
    <source>
        <strain evidence="1 2">KOR42</strain>
    </source>
</reference>
<comment type="caution">
    <text evidence="1">The sequence shown here is derived from an EMBL/GenBank/DDBJ whole genome shotgun (WGS) entry which is preliminary data.</text>
</comment>
<dbReference type="EMBL" id="SIHI01000001">
    <property type="protein sequence ID" value="TWT56693.1"/>
    <property type="molecule type" value="Genomic_DNA"/>
</dbReference>
<gene>
    <name evidence="1" type="ORF">KOR42_00470</name>
</gene>
<name>A0A5C5X3C1_9PLAN</name>
<dbReference type="Proteomes" id="UP000317243">
    <property type="component" value="Unassembled WGS sequence"/>
</dbReference>
<proteinExistence type="predicted"/>
<evidence type="ECO:0000313" key="1">
    <source>
        <dbReference type="EMBL" id="TWT56693.1"/>
    </source>
</evidence>
<protein>
    <submittedName>
        <fullName evidence="1">Uncharacterized protein</fullName>
    </submittedName>
</protein>
<keyword evidence="2" id="KW-1185">Reference proteome</keyword>
<dbReference type="AlphaFoldDB" id="A0A5C5X3C1"/>
<evidence type="ECO:0000313" key="2">
    <source>
        <dbReference type="Proteomes" id="UP000317243"/>
    </source>
</evidence>
<sequence>MRSGWTIFMVSLHSLNWFLPMNARCLCESLQTQNEEALECQKTHIRLA</sequence>
<organism evidence="1 2">
    <name type="scientific">Thalassoglobus neptunius</name>
    <dbReference type="NCBI Taxonomy" id="1938619"/>
    <lineage>
        <taxon>Bacteria</taxon>
        <taxon>Pseudomonadati</taxon>
        <taxon>Planctomycetota</taxon>
        <taxon>Planctomycetia</taxon>
        <taxon>Planctomycetales</taxon>
        <taxon>Planctomycetaceae</taxon>
        <taxon>Thalassoglobus</taxon>
    </lineage>
</organism>